<evidence type="ECO:0000256" key="3">
    <source>
        <dbReference type="ARBA" id="ARBA00022989"/>
    </source>
</evidence>
<name>A0A0F4GH47_9PEZI</name>
<evidence type="ECO:0000256" key="2">
    <source>
        <dbReference type="ARBA" id="ARBA00022692"/>
    </source>
</evidence>
<dbReference type="EMBL" id="LAFY01000593">
    <property type="protein sequence ID" value="KJX96789.1"/>
    <property type="molecule type" value="Genomic_DNA"/>
</dbReference>
<dbReference type="PANTHER" id="PTHR31465:SF35">
    <property type="entry name" value="RTA1 DOMAIN PROTEIN-RELATED"/>
    <property type="match status" value="1"/>
</dbReference>
<organism evidence="6 7">
    <name type="scientific">Zymoseptoria brevis</name>
    <dbReference type="NCBI Taxonomy" id="1047168"/>
    <lineage>
        <taxon>Eukaryota</taxon>
        <taxon>Fungi</taxon>
        <taxon>Dikarya</taxon>
        <taxon>Ascomycota</taxon>
        <taxon>Pezizomycotina</taxon>
        <taxon>Dothideomycetes</taxon>
        <taxon>Dothideomycetidae</taxon>
        <taxon>Mycosphaerellales</taxon>
        <taxon>Mycosphaerellaceae</taxon>
        <taxon>Zymoseptoria</taxon>
    </lineage>
</organism>
<dbReference type="GO" id="GO:0016020">
    <property type="term" value="C:membrane"/>
    <property type="evidence" value="ECO:0007669"/>
    <property type="project" value="UniProtKB-SubCell"/>
</dbReference>
<dbReference type="PANTHER" id="PTHR31465">
    <property type="entry name" value="PROTEIN RTA1-RELATED"/>
    <property type="match status" value="1"/>
</dbReference>
<feature type="transmembrane region" description="Helical" evidence="5">
    <location>
        <begin position="207"/>
        <end position="227"/>
    </location>
</feature>
<comment type="subcellular location">
    <subcellularLocation>
        <location evidence="1">Membrane</location>
        <topology evidence="1">Multi-pass membrane protein</topology>
    </subcellularLocation>
</comment>
<protein>
    <submittedName>
        <fullName evidence="6">RTA1 protein</fullName>
    </submittedName>
</protein>
<feature type="transmembrane region" description="Helical" evidence="5">
    <location>
        <begin position="126"/>
        <end position="150"/>
    </location>
</feature>
<feature type="transmembrane region" description="Helical" evidence="5">
    <location>
        <begin position="162"/>
        <end position="186"/>
    </location>
</feature>
<feature type="transmembrane region" description="Helical" evidence="5">
    <location>
        <begin position="49"/>
        <end position="67"/>
    </location>
</feature>
<feature type="transmembrane region" description="Helical" evidence="5">
    <location>
        <begin position="87"/>
        <end position="105"/>
    </location>
</feature>
<evidence type="ECO:0000256" key="1">
    <source>
        <dbReference type="ARBA" id="ARBA00004141"/>
    </source>
</evidence>
<dbReference type="STRING" id="1047168.A0A0F4GH47"/>
<evidence type="ECO:0000256" key="4">
    <source>
        <dbReference type="ARBA" id="ARBA00023136"/>
    </source>
</evidence>
<dbReference type="OrthoDB" id="3358017at2759"/>
<keyword evidence="4 5" id="KW-0472">Membrane</keyword>
<evidence type="ECO:0000313" key="7">
    <source>
        <dbReference type="Proteomes" id="UP000033647"/>
    </source>
</evidence>
<dbReference type="AlphaFoldDB" id="A0A0F4GH47"/>
<evidence type="ECO:0000256" key="5">
    <source>
        <dbReference type="SAM" id="Phobius"/>
    </source>
</evidence>
<sequence>MLHARQDDGGLSDFEYYKYQPSSVAAIIFVVAFFIITTIHIYQMFRTRTWFMIAFCIGGIFETVGYIGRAASAAQDADAYTLGPYIIQSILLLVAPALFAASIYMELARIVLLVDGDHALFIRRRWLTRIFVSGDVLSFLVQASGGGLLAASSDSFKTGENLILVGLAMQIIIFGLFVLAGTIFHIRIRKAPTLKSQSLPYQKHMGSLYGVSILIFVRSIVRLIEYAQGYNGYILSREWYLYVFDALLMFTAMVIMSYIHPSEVKALIRGGGKAARNFIFFREVKEEGQIQMMHTV</sequence>
<accession>A0A0F4GH47</accession>
<reference evidence="6 7" key="1">
    <citation type="submission" date="2015-03" db="EMBL/GenBank/DDBJ databases">
        <title>RNA-seq based gene annotation and comparative genomics of four Zymoseptoria species reveal species-specific pathogenicity related genes and transposable element activity.</title>
        <authorList>
            <person name="Grandaubert J."/>
            <person name="Bhattacharyya A."/>
            <person name="Stukenbrock E.H."/>
        </authorList>
    </citation>
    <scope>NUCLEOTIDE SEQUENCE [LARGE SCALE GENOMIC DNA]</scope>
    <source>
        <strain evidence="6 7">Zb18110</strain>
    </source>
</reference>
<dbReference type="Pfam" id="PF04479">
    <property type="entry name" value="RTA1"/>
    <property type="match status" value="1"/>
</dbReference>
<keyword evidence="7" id="KW-1185">Reference proteome</keyword>
<dbReference type="InterPro" id="IPR007568">
    <property type="entry name" value="RTA1"/>
</dbReference>
<dbReference type="Proteomes" id="UP000033647">
    <property type="component" value="Unassembled WGS sequence"/>
</dbReference>
<comment type="caution">
    <text evidence="6">The sequence shown here is derived from an EMBL/GenBank/DDBJ whole genome shotgun (WGS) entry which is preliminary data.</text>
</comment>
<evidence type="ECO:0000313" key="6">
    <source>
        <dbReference type="EMBL" id="KJX96789.1"/>
    </source>
</evidence>
<feature type="transmembrane region" description="Helical" evidence="5">
    <location>
        <begin position="23"/>
        <end position="42"/>
    </location>
</feature>
<proteinExistence type="predicted"/>
<feature type="transmembrane region" description="Helical" evidence="5">
    <location>
        <begin position="239"/>
        <end position="259"/>
    </location>
</feature>
<gene>
    <name evidence="6" type="ORF">TI39_contig601g00011</name>
</gene>
<keyword evidence="2 5" id="KW-0812">Transmembrane</keyword>
<keyword evidence="3 5" id="KW-1133">Transmembrane helix</keyword>